<organism evidence="3 4">
    <name type="scientific">Setaria viridis</name>
    <name type="common">Green bristlegrass</name>
    <name type="synonym">Setaria italica subsp. viridis</name>
    <dbReference type="NCBI Taxonomy" id="4556"/>
    <lineage>
        <taxon>Eukaryota</taxon>
        <taxon>Viridiplantae</taxon>
        <taxon>Streptophyta</taxon>
        <taxon>Embryophyta</taxon>
        <taxon>Tracheophyta</taxon>
        <taxon>Spermatophyta</taxon>
        <taxon>Magnoliopsida</taxon>
        <taxon>Liliopsida</taxon>
        <taxon>Poales</taxon>
        <taxon>Poaceae</taxon>
        <taxon>PACMAD clade</taxon>
        <taxon>Panicoideae</taxon>
        <taxon>Panicodae</taxon>
        <taxon>Paniceae</taxon>
        <taxon>Cenchrinae</taxon>
        <taxon>Setaria</taxon>
    </lineage>
</organism>
<proteinExistence type="inferred from homology"/>
<keyword evidence="4" id="KW-1185">Reference proteome</keyword>
<dbReference type="Proteomes" id="UP000298652">
    <property type="component" value="Chromosome 5"/>
</dbReference>
<keyword evidence="2" id="KW-0325">Glycoprotein</keyword>
<dbReference type="PANTHER" id="PTHR22835">
    <property type="entry name" value="ZINC FINGER FYVE DOMAIN CONTAINING PROTEIN"/>
    <property type="match status" value="1"/>
</dbReference>
<evidence type="ECO:0000256" key="1">
    <source>
        <dbReference type="ARBA" id="ARBA00008668"/>
    </source>
</evidence>
<dbReference type="Gene3D" id="3.40.50.1110">
    <property type="entry name" value="SGNH hydrolase"/>
    <property type="match status" value="1"/>
</dbReference>
<dbReference type="Gramene" id="TKW14156">
    <property type="protein sequence ID" value="TKW14156"/>
    <property type="gene ID" value="SEVIR_5G148900v2"/>
</dbReference>
<accession>A0A4V6D6I5</accession>
<dbReference type="OMA" id="PQACKEF"/>
<gene>
    <name evidence="3" type="ORF">SEVIR_5G148900v2</name>
</gene>
<evidence type="ECO:0008006" key="5">
    <source>
        <dbReference type="Google" id="ProtNLM"/>
    </source>
</evidence>
<protein>
    <recommendedName>
        <fullName evidence="5">GDSL esterase/lipase</fullName>
    </recommendedName>
</protein>
<evidence type="ECO:0000313" key="4">
    <source>
        <dbReference type="Proteomes" id="UP000298652"/>
    </source>
</evidence>
<dbReference type="PANTHER" id="PTHR22835:SF572">
    <property type="entry name" value="GDSL ESTERASE_LIPASE"/>
    <property type="match status" value="1"/>
</dbReference>
<reference evidence="3" key="1">
    <citation type="submission" date="2019-03" db="EMBL/GenBank/DDBJ databases">
        <title>WGS assembly of Setaria viridis.</title>
        <authorList>
            <person name="Huang P."/>
            <person name="Jenkins J."/>
            <person name="Grimwood J."/>
            <person name="Barry K."/>
            <person name="Healey A."/>
            <person name="Mamidi S."/>
            <person name="Sreedasyam A."/>
            <person name="Shu S."/>
            <person name="Feldman M."/>
            <person name="Wu J."/>
            <person name="Yu Y."/>
            <person name="Chen C."/>
            <person name="Johnson J."/>
            <person name="Rokhsar D."/>
            <person name="Baxter I."/>
            <person name="Schmutz J."/>
            <person name="Brutnell T."/>
            <person name="Kellogg E."/>
        </authorList>
    </citation>
    <scope>NUCLEOTIDE SEQUENCE [LARGE SCALE GENOMIC DNA]</scope>
</reference>
<dbReference type="InterPro" id="IPR001087">
    <property type="entry name" value="GDSL"/>
</dbReference>
<dbReference type="GO" id="GO:0016788">
    <property type="term" value="F:hydrolase activity, acting on ester bonds"/>
    <property type="evidence" value="ECO:0007669"/>
    <property type="project" value="InterPro"/>
</dbReference>
<comment type="similarity">
    <text evidence="1">Belongs to the 'GDSL' lipolytic enzyme family.</text>
</comment>
<evidence type="ECO:0000256" key="2">
    <source>
        <dbReference type="ARBA" id="ARBA00023180"/>
    </source>
</evidence>
<name>A0A4V6D6I5_SETVI</name>
<dbReference type="InterPro" id="IPR036514">
    <property type="entry name" value="SGNH_hydro_sf"/>
</dbReference>
<sequence length="340" mass="36294">MGRRGGGGAPGRGFLEEVARELGATAMAGCGGGFCRSGSGRSSLARASKTRDRGDEDLERFPTANQSFKQDANFAVAGATALKQHRGLPMQAGGVRLPPSNNISLSDELGWFDAMKPSLCSSPQACKEYFSKAMFVVRELGWNDYGVMSAAKASLRCNLTCPKSSEQSLHHREADQRRRHDDHRIGDIAAEVCAGDLVLLGSQDKADYEPDTGCLRTLNLLSKSHNSQLREAVARLGSRHPGARITYADLYAPLIGFAVALARYRFDGADGALRACCGGGGGRYNFNLSAACGMPGVSACARLSAYVNWDGVHLTEAAYRRVTDGWLRGPYANPPILSAA</sequence>
<evidence type="ECO:0000313" key="3">
    <source>
        <dbReference type="EMBL" id="TKW14156.1"/>
    </source>
</evidence>
<dbReference type="AlphaFoldDB" id="A0A4V6D6I5"/>
<dbReference type="EMBL" id="CM016556">
    <property type="protein sequence ID" value="TKW14156.1"/>
    <property type="molecule type" value="Genomic_DNA"/>
</dbReference>
<dbReference type="Pfam" id="PF00657">
    <property type="entry name" value="Lipase_GDSL"/>
    <property type="match status" value="1"/>
</dbReference>